<feature type="transmembrane region" description="Helical" evidence="9">
    <location>
        <begin position="261"/>
        <end position="285"/>
    </location>
</feature>
<dbReference type="GO" id="GO:0016887">
    <property type="term" value="F:ATP hydrolysis activity"/>
    <property type="evidence" value="ECO:0007669"/>
    <property type="project" value="InterPro"/>
</dbReference>
<dbReference type="InterPro" id="IPR027417">
    <property type="entry name" value="P-loop_NTPase"/>
</dbReference>
<protein>
    <submittedName>
        <fullName evidence="12">BA75_03125T0</fullName>
    </submittedName>
</protein>
<keyword evidence="8 9" id="KW-0472">Membrane</keyword>
<keyword evidence="4 9" id="KW-0812">Transmembrane</keyword>
<dbReference type="GO" id="GO:0008559">
    <property type="term" value="F:ABC-type xenobiotic transporter activity"/>
    <property type="evidence" value="ECO:0007669"/>
    <property type="project" value="TreeGrafter"/>
</dbReference>
<feature type="domain" description="ABC transmembrane type-1" evidence="11">
    <location>
        <begin position="777"/>
        <end position="1051"/>
    </location>
</feature>
<dbReference type="InterPro" id="IPR017871">
    <property type="entry name" value="ABC_transporter-like_CS"/>
</dbReference>
<dbReference type="Pfam" id="PF00005">
    <property type="entry name" value="ABC_tran"/>
    <property type="match status" value="2"/>
</dbReference>
<dbReference type="InterPro" id="IPR003439">
    <property type="entry name" value="ABC_transporter-like_ATP-bd"/>
</dbReference>
<dbReference type="PROSITE" id="PS00211">
    <property type="entry name" value="ABC_TRANSPORTER_1"/>
    <property type="match status" value="2"/>
</dbReference>
<gene>
    <name evidence="12" type="primary">YOR1</name>
    <name evidence="12" type="ORF">ATY40_BA7503125</name>
</gene>
<dbReference type="InterPro" id="IPR003593">
    <property type="entry name" value="AAA+_ATPase"/>
</dbReference>
<name>A0A1B2JBP0_PICPA</name>
<sequence length="1352" mass="152983">MSSLNSLSKENDSASLEKQILPEMARQKRLFSFLFPSSIPPLPSDQERKPYPAGVQLSSIPYYRWVSTFISRIFFWWVFPLLETGYVRTIFPNDLYYLEHNLKVEALADKFKKVYQEEVDKKASPDEPMKLKTFMRPLFKTIGVYYFYAICFKIIFDCGTTLAPLLTKELIKYVSLKSVGIEPGIGKGVGYALGASFLIVIPGICLNHCLYYSTFCGQVLYSVLNKMVLEKSFRLDGVAEHNYPISKINSMLGTDLSRLELAFTFSPFMMTIPVTMAIAITLLIINIGVSALAGLGMFFLCLFTVFSAIPLIIKIRMKIMGSTDKRVSHIKELANYLKFVKFYSWENSYFSSLTNARTTEMKYTFRMHAIRNSLSALAVSTPALSSMLAFVVAHAVSRDRTPAEIFSSLSLFNVLSMIVFLLPMCLFLSADALLGLQRVCNFLQAPEVRLYNEEEALETEVALQVKNGSFYWETFENEDDTIAIDHKTTENNKAFSRLKDINLEVKKGEFLVITGLIGTGKSSLLAALNGQMKRESGSISHQGSLLLCGEPWIQNTTIRENIVFGQPFNETKYWEVIKCCALSQDLDMLDHGDMTEVGERGITLSGGQKARINLARAVYNDRDILLLDDVLSAVDARVGKHIMDNCIMGLLHDKTRILATHQLSLISTADRICFLNGDGTIDVGTFEELSARNQNFTNLMVFSSELSESRDEEKELKLIKSTTLTIEEKIPRYHDINDGKLMKKEQRAINGIPIDVYKTYVSMGSGVFGKLFSPMFILVVALTTFCQLFTNIWLSFWTSNRFSHLSEGTYIGIYIMFTFLSMITVTTEYTLIAYLTNRASTKLNIAAMKRFLHVPMSYLDTTPIGQIINRFTKDTDTLDNEIGEQFRMVVFPSANVIGVLIMCITYLPWFAIAVPFLILLFLIICSFYQATAREVKRIESIQRSFVFSHVNEVLNGMHTIKSYQREDSFILKNDLLLNNMNEASFITNVAQRWLAIVLDTIGTAFAFLITMLCVTRQFDISASSVGLLVTYIFQIVGQLSLLIRSITQLENNMNSVERLYEYSYNLPQEAPYDSPSRSSPPSTWPENGVIDFKNVSLRYRPGLPLVLRNINIHIPSRFRVGICGRTGAGKSSIMTALYRINELAGGQIIIDDVDISTLNLYDLRSNLSIIPQDPVLFKGTIRKNLDPFGEKEDDVLWAALLKSGIVESSQELEQVKLQKKQGQEELHKFHLDQVVEDEGSNFSLGERQLIALARAIVRDSKILILDEATSSVDYKTDAKIQSAIVREFKKCTILCIAHRLKTIVNYDRILVLEAGQVAEFDTPWRLYNKSSGLFRAMCEKANIMERDFDNRS</sequence>
<dbReference type="PROSITE" id="PS50893">
    <property type="entry name" value="ABC_TRANSPORTER_2"/>
    <property type="match status" value="2"/>
</dbReference>
<comment type="similarity">
    <text evidence="2">Belongs to the ABC transporter superfamily. ABCC family. Conjugate transporter (TC 3.A.1.208) subfamily.</text>
</comment>
<dbReference type="Pfam" id="PF00664">
    <property type="entry name" value="ABC_membrane"/>
    <property type="match status" value="2"/>
</dbReference>
<reference evidence="12 13" key="1">
    <citation type="submission" date="2016-02" db="EMBL/GenBank/DDBJ databases">
        <title>Comparative genomic and transcriptomic foundation for Pichia pastoris.</title>
        <authorList>
            <person name="Love K.R."/>
            <person name="Shah K.A."/>
            <person name="Whittaker C.A."/>
            <person name="Wu J."/>
            <person name="Bartlett M.C."/>
            <person name="Ma D."/>
            <person name="Leeson R.L."/>
            <person name="Priest M."/>
            <person name="Young S.K."/>
            <person name="Love J.C."/>
        </authorList>
    </citation>
    <scope>NUCLEOTIDE SEQUENCE [LARGE SCALE GENOMIC DNA]</scope>
    <source>
        <strain evidence="12 13">ATCC 28485</strain>
    </source>
</reference>
<proteinExistence type="inferred from homology"/>
<feature type="domain" description="ABC transmembrane type-1" evidence="11">
    <location>
        <begin position="149"/>
        <end position="426"/>
    </location>
</feature>
<feature type="transmembrane region" description="Helical" evidence="9">
    <location>
        <begin position="374"/>
        <end position="393"/>
    </location>
</feature>
<evidence type="ECO:0000256" key="6">
    <source>
        <dbReference type="ARBA" id="ARBA00022840"/>
    </source>
</evidence>
<dbReference type="SUPFAM" id="SSF90123">
    <property type="entry name" value="ABC transporter transmembrane region"/>
    <property type="match status" value="2"/>
</dbReference>
<evidence type="ECO:0000259" key="10">
    <source>
        <dbReference type="PROSITE" id="PS50893"/>
    </source>
</evidence>
<keyword evidence="13" id="KW-1185">Reference proteome</keyword>
<dbReference type="FunFam" id="3.40.50.300:FF:000565">
    <property type="entry name" value="ABC bile acid transporter"/>
    <property type="match status" value="1"/>
</dbReference>
<feature type="transmembrane region" description="Helical" evidence="9">
    <location>
        <begin position="291"/>
        <end position="313"/>
    </location>
</feature>
<feature type="transmembrane region" description="Helical" evidence="9">
    <location>
        <begin position="813"/>
        <end position="835"/>
    </location>
</feature>
<comment type="subcellular location">
    <subcellularLocation>
        <location evidence="1">Membrane</location>
        <topology evidence="1">Multi-pass membrane protein</topology>
    </subcellularLocation>
</comment>
<feature type="transmembrane region" description="Helical" evidence="9">
    <location>
        <begin position="138"/>
        <end position="156"/>
    </location>
</feature>
<feature type="transmembrane region" description="Helical" evidence="9">
    <location>
        <begin position="771"/>
        <end position="793"/>
    </location>
</feature>
<evidence type="ECO:0000313" key="13">
    <source>
        <dbReference type="Proteomes" id="UP000094565"/>
    </source>
</evidence>
<evidence type="ECO:0000256" key="9">
    <source>
        <dbReference type="SAM" id="Phobius"/>
    </source>
</evidence>
<dbReference type="Proteomes" id="UP000094565">
    <property type="component" value="Chromosome 2"/>
</dbReference>
<dbReference type="PROSITE" id="PS50929">
    <property type="entry name" value="ABC_TM1F"/>
    <property type="match status" value="2"/>
</dbReference>
<evidence type="ECO:0000313" key="12">
    <source>
        <dbReference type="EMBL" id="ANZ75402.1"/>
    </source>
</evidence>
<accession>A0A1B2JBP0</accession>
<feature type="transmembrane region" description="Helical" evidence="9">
    <location>
        <begin position="405"/>
        <end position="428"/>
    </location>
</feature>
<evidence type="ECO:0000256" key="4">
    <source>
        <dbReference type="ARBA" id="ARBA00022692"/>
    </source>
</evidence>
<dbReference type="Gene3D" id="1.20.1560.10">
    <property type="entry name" value="ABC transporter type 1, transmembrane domain"/>
    <property type="match status" value="2"/>
</dbReference>
<evidence type="ECO:0000256" key="1">
    <source>
        <dbReference type="ARBA" id="ARBA00004141"/>
    </source>
</evidence>
<keyword evidence="6" id="KW-0067">ATP-binding</keyword>
<keyword evidence="5" id="KW-0547">Nucleotide-binding</keyword>
<dbReference type="FunFam" id="3.40.50.300:FF:001750">
    <property type="entry name" value="ATP-binding cassette transporter"/>
    <property type="match status" value="1"/>
</dbReference>
<dbReference type="InterPro" id="IPR011527">
    <property type="entry name" value="ABC1_TM_dom"/>
</dbReference>
<dbReference type="OrthoDB" id="6500128at2759"/>
<evidence type="ECO:0000256" key="2">
    <source>
        <dbReference type="ARBA" id="ARBA00009726"/>
    </source>
</evidence>
<dbReference type="CDD" id="cd18597">
    <property type="entry name" value="ABC_6TM_YOR1_D1_like"/>
    <property type="match status" value="1"/>
</dbReference>
<dbReference type="InterPro" id="IPR036640">
    <property type="entry name" value="ABC1_TM_sf"/>
</dbReference>
<evidence type="ECO:0000256" key="7">
    <source>
        <dbReference type="ARBA" id="ARBA00022989"/>
    </source>
</evidence>
<dbReference type="GO" id="GO:0005524">
    <property type="term" value="F:ATP binding"/>
    <property type="evidence" value="ECO:0007669"/>
    <property type="project" value="UniProtKB-KW"/>
</dbReference>
<dbReference type="GO" id="GO:0005886">
    <property type="term" value="C:plasma membrane"/>
    <property type="evidence" value="ECO:0007669"/>
    <property type="project" value="TreeGrafter"/>
</dbReference>
<dbReference type="SMART" id="SM00382">
    <property type="entry name" value="AAA"/>
    <property type="match status" value="2"/>
</dbReference>
<evidence type="ECO:0000256" key="8">
    <source>
        <dbReference type="ARBA" id="ARBA00023136"/>
    </source>
</evidence>
<feature type="transmembrane region" description="Helical" evidence="9">
    <location>
        <begin position="888"/>
        <end position="907"/>
    </location>
</feature>
<feature type="transmembrane region" description="Helical" evidence="9">
    <location>
        <begin position="993"/>
        <end position="1014"/>
    </location>
</feature>
<feature type="transmembrane region" description="Helical" evidence="9">
    <location>
        <begin position="197"/>
        <end position="224"/>
    </location>
</feature>
<organism evidence="12 13">
    <name type="scientific">Komagataella pastoris</name>
    <name type="common">Yeast</name>
    <name type="synonym">Pichia pastoris</name>
    <dbReference type="NCBI Taxonomy" id="4922"/>
    <lineage>
        <taxon>Eukaryota</taxon>
        <taxon>Fungi</taxon>
        <taxon>Dikarya</taxon>
        <taxon>Ascomycota</taxon>
        <taxon>Saccharomycotina</taxon>
        <taxon>Pichiomycetes</taxon>
        <taxon>Pichiales</taxon>
        <taxon>Pichiaceae</taxon>
        <taxon>Komagataella</taxon>
    </lineage>
</organism>
<dbReference type="CDD" id="cd03244">
    <property type="entry name" value="ABCC_MRP_domain2"/>
    <property type="match status" value="1"/>
</dbReference>
<dbReference type="CDD" id="cd18606">
    <property type="entry name" value="ABC_6TM_YOR1_D2_like"/>
    <property type="match status" value="1"/>
</dbReference>
<dbReference type="SUPFAM" id="SSF52540">
    <property type="entry name" value="P-loop containing nucleoside triphosphate hydrolases"/>
    <property type="match status" value="2"/>
</dbReference>
<feature type="domain" description="ABC transporter" evidence="10">
    <location>
        <begin position="1090"/>
        <end position="1339"/>
    </location>
</feature>
<dbReference type="PANTHER" id="PTHR24223:SF456">
    <property type="entry name" value="MULTIDRUG RESISTANCE-ASSOCIATED PROTEIN LETHAL(2)03659"/>
    <property type="match status" value="1"/>
</dbReference>
<keyword evidence="7 9" id="KW-1133">Transmembrane helix</keyword>
<dbReference type="Gene3D" id="3.40.50.300">
    <property type="entry name" value="P-loop containing nucleotide triphosphate hydrolases"/>
    <property type="match status" value="2"/>
</dbReference>
<evidence type="ECO:0000256" key="5">
    <source>
        <dbReference type="ARBA" id="ARBA00022741"/>
    </source>
</evidence>
<dbReference type="EMBL" id="CP014585">
    <property type="protein sequence ID" value="ANZ75402.1"/>
    <property type="molecule type" value="Genomic_DNA"/>
</dbReference>
<evidence type="ECO:0000256" key="3">
    <source>
        <dbReference type="ARBA" id="ARBA00022448"/>
    </source>
</evidence>
<dbReference type="InterPro" id="IPR050173">
    <property type="entry name" value="ABC_transporter_C-like"/>
</dbReference>
<dbReference type="CDD" id="cd03250">
    <property type="entry name" value="ABCC_MRP_domain1"/>
    <property type="match status" value="1"/>
</dbReference>
<feature type="transmembrane region" description="Helical" evidence="9">
    <location>
        <begin position="1020"/>
        <end position="1043"/>
    </location>
</feature>
<evidence type="ECO:0000259" key="11">
    <source>
        <dbReference type="PROSITE" id="PS50929"/>
    </source>
</evidence>
<dbReference type="PANTHER" id="PTHR24223">
    <property type="entry name" value="ATP-BINDING CASSETTE SUB-FAMILY C"/>
    <property type="match status" value="1"/>
</dbReference>
<keyword evidence="3" id="KW-0813">Transport</keyword>
<feature type="domain" description="ABC transporter" evidence="10">
    <location>
        <begin position="482"/>
        <end position="702"/>
    </location>
</feature>
<dbReference type="FunFam" id="1.20.1560.10:FF:000010">
    <property type="entry name" value="Multidrug resistance-associated ABC transporter"/>
    <property type="match status" value="1"/>
</dbReference>